<reference evidence="2 3" key="1">
    <citation type="journal article" date="2019" name="Microorganisms">
        <title>Systematic Affiliation and Genome Analysis of Subtercola vilae DB165(T) with Particular Emphasis on Cold Adaptation of an Isolate from a High-Altitude Cold Volcano Lake.</title>
        <authorList>
            <person name="Villalobos A.S."/>
            <person name="Wiese J."/>
            <person name="Imhoff J.F."/>
            <person name="Dorador C."/>
            <person name="Keller A."/>
            <person name="Hentschel U."/>
        </authorList>
    </citation>
    <scope>NUCLEOTIDE SEQUENCE [LARGE SCALE GENOMIC DNA]</scope>
    <source>
        <strain evidence="2 3">DB165</strain>
    </source>
</reference>
<evidence type="ECO:0000313" key="3">
    <source>
        <dbReference type="Proteomes" id="UP000306192"/>
    </source>
</evidence>
<feature type="transmembrane region" description="Helical" evidence="1">
    <location>
        <begin position="12"/>
        <end position="34"/>
    </location>
</feature>
<dbReference type="AlphaFoldDB" id="A0A4T2BMD7"/>
<sequence>MAAKGMTRVQGFNAVGVTASSVIFLIGLVLFGIWMRGRPERKRRAEEKRRADEKLLFKPSPDPRSLLFFIPVWVNFCFVGAILLLVTTGLSKGFVL</sequence>
<keyword evidence="1" id="KW-1133">Transmembrane helix</keyword>
<protein>
    <recommendedName>
        <fullName evidence="4">Transmembrane protein</fullName>
    </recommendedName>
</protein>
<evidence type="ECO:0008006" key="4">
    <source>
        <dbReference type="Google" id="ProtNLM"/>
    </source>
</evidence>
<keyword evidence="1" id="KW-0472">Membrane</keyword>
<evidence type="ECO:0000256" key="1">
    <source>
        <dbReference type="SAM" id="Phobius"/>
    </source>
</evidence>
<organism evidence="2 3">
    <name type="scientific">Subtercola vilae</name>
    <dbReference type="NCBI Taxonomy" id="2056433"/>
    <lineage>
        <taxon>Bacteria</taxon>
        <taxon>Bacillati</taxon>
        <taxon>Actinomycetota</taxon>
        <taxon>Actinomycetes</taxon>
        <taxon>Micrococcales</taxon>
        <taxon>Microbacteriaceae</taxon>
        <taxon>Subtercola</taxon>
    </lineage>
</organism>
<accession>A0A4T2BMD7</accession>
<dbReference type="EMBL" id="QYRT01000041">
    <property type="protein sequence ID" value="TIH32250.1"/>
    <property type="molecule type" value="Genomic_DNA"/>
</dbReference>
<comment type="caution">
    <text evidence="2">The sequence shown here is derived from an EMBL/GenBank/DDBJ whole genome shotgun (WGS) entry which is preliminary data.</text>
</comment>
<dbReference type="RefSeq" id="WP_136643287.1">
    <property type="nucleotide sequence ID" value="NZ_QYRT01000041.1"/>
</dbReference>
<gene>
    <name evidence="2" type="ORF">D4765_15835</name>
</gene>
<evidence type="ECO:0000313" key="2">
    <source>
        <dbReference type="EMBL" id="TIH32250.1"/>
    </source>
</evidence>
<name>A0A4T2BMD7_9MICO</name>
<dbReference type="Proteomes" id="UP000306192">
    <property type="component" value="Unassembled WGS sequence"/>
</dbReference>
<proteinExistence type="predicted"/>
<feature type="transmembrane region" description="Helical" evidence="1">
    <location>
        <begin position="66"/>
        <end position="86"/>
    </location>
</feature>
<keyword evidence="1" id="KW-0812">Transmembrane</keyword>
<keyword evidence="3" id="KW-1185">Reference proteome</keyword>